<proteinExistence type="predicted"/>
<sequence length="159" mass="18471">MLSSMIQHLGKDYIDPIEVEIRDRLAYCLHVDEEPDVKPWYYDIKRFLKARKYPENATNGQKRALRRLANHFFYNGEVLYKRTPDLGLLRCVDAAKATKLLEEIHAGMRGPYMNGFTLAWKILEPDTFVWPWKVTTSAMCKTVTSVRFTGILSRVGPMN</sequence>
<accession>A0AC58RVA9</accession>
<evidence type="ECO:0000313" key="1">
    <source>
        <dbReference type="Proteomes" id="UP000790787"/>
    </source>
</evidence>
<keyword evidence="1" id="KW-1185">Reference proteome</keyword>
<dbReference type="RefSeq" id="XP_075076658.1">
    <property type="nucleotide sequence ID" value="XM_075220557.1"/>
</dbReference>
<reference evidence="2" key="2">
    <citation type="submission" date="2025-08" db="UniProtKB">
        <authorList>
            <consortium name="RefSeq"/>
        </authorList>
    </citation>
    <scope>IDENTIFICATION</scope>
    <source>
        <tissue evidence="2">Leaf</tissue>
    </source>
</reference>
<organism evidence="1 2">
    <name type="scientific">Nicotiana tabacum</name>
    <name type="common">Common tobacco</name>
    <dbReference type="NCBI Taxonomy" id="4097"/>
    <lineage>
        <taxon>Eukaryota</taxon>
        <taxon>Viridiplantae</taxon>
        <taxon>Streptophyta</taxon>
        <taxon>Embryophyta</taxon>
        <taxon>Tracheophyta</taxon>
        <taxon>Spermatophyta</taxon>
        <taxon>Magnoliopsida</taxon>
        <taxon>eudicotyledons</taxon>
        <taxon>Gunneridae</taxon>
        <taxon>Pentapetalae</taxon>
        <taxon>asterids</taxon>
        <taxon>lamiids</taxon>
        <taxon>Solanales</taxon>
        <taxon>Solanaceae</taxon>
        <taxon>Nicotianoideae</taxon>
        <taxon>Nicotianeae</taxon>
        <taxon>Nicotiana</taxon>
    </lineage>
</organism>
<name>A0AC58RVA9_TOBAC</name>
<reference evidence="1" key="1">
    <citation type="journal article" date="2014" name="Nat. Commun.">
        <title>The tobacco genome sequence and its comparison with those of tomato and potato.</title>
        <authorList>
            <person name="Sierro N."/>
            <person name="Battey J.N."/>
            <person name="Ouadi S."/>
            <person name="Bakaher N."/>
            <person name="Bovet L."/>
            <person name="Willig A."/>
            <person name="Goepfert S."/>
            <person name="Peitsch M.C."/>
            <person name="Ivanov N.V."/>
        </authorList>
    </citation>
    <scope>NUCLEOTIDE SEQUENCE [LARGE SCALE GENOMIC DNA]</scope>
</reference>
<dbReference type="Proteomes" id="UP000790787">
    <property type="component" value="Chromosome 8"/>
</dbReference>
<evidence type="ECO:0000313" key="2">
    <source>
        <dbReference type="RefSeq" id="XP_075076658.1"/>
    </source>
</evidence>
<protein>
    <submittedName>
        <fullName evidence="2">Uncharacterized protein LOC142163286</fullName>
    </submittedName>
</protein>
<gene>
    <name evidence="2" type="primary">LOC142163286</name>
</gene>